<feature type="transmembrane region" description="Helical" evidence="3">
    <location>
        <begin position="76"/>
        <end position="94"/>
    </location>
</feature>
<feature type="compositionally biased region" description="Polar residues" evidence="2">
    <location>
        <begin position="1"/>
        <end position="16"/>
    </location>
</feature>
<evidence type="ECO:0000259" key="4">
    <source>
        <dbReference type="Pfam" id="PF02397"/>
    </source>
</evidence>
<dbReference type="EMBL" id="JANUAU010000005">
    <property type="protein sequence ID" value="MCS3677806.1"/>
    <property type="molecule type" value="Genomic_DNA"/>
</dbReference>
<evidence type="ECO:0000256" key="3">
    <source>
        <dbReference type="SAM" id="Phobius"/>
    </source>
</evidence>
<reference evidence="5" key="1">
    <citation type="submission" date="2022-08" db="EMBL/GenBank/DDBJ databases">
        <title>Genomic Encyclopedia of Type Strains, Phase V (KMG-V): Genome sequencing to study the core and pangenomes of soil and plant-associated prokaryotes.</title>
        <authorList>
            <person name="Whitman W."/>
        </authorList>
    </citation>
    <scope>NUCLEOTIDE SEQUENCE</scope>
    <source>
        <strain evidence="5">0</strain>
    </source>
</reference>
<dbReference type="RefSeq" id="WP_259080229.1">
    <property type="nucleotide sequence ID" value="NZ_JANUAU010000005.1"/>
</dbReference>
<feature type="transmembrane region" description="Helical" evidence="3">
    <location>
        <begin position="106"/>
        <end position="129"/>
    </location>
</feature>
<sequence>MASPTTLTEETASETNADAAPSARPILASVALPPNRIRRAKTLWPKLLHAAVLPLLVGLALFGYDGQVSVELMQRTWPIMALLTGAYVGAWILSSRFERFPFVGRLETAVASVGITLVPAGIVLLQLPASPVRTLALTVTLGCVAWFLVTGWLQRYRRSRLLLLSGEATEKTLDVPGVSFGRGEDPSEGLDGIVADLHAPLSGFQNVLADQGMKGLPVYHVSYVYELLTARVFLPDSCDASVNIQPPRLYPYAKRAMDLALVLGSLPITGPLMVIAAVAIRLESSGPVLFWQERVGKDGEPFRMVKFRSMYTGNEGEDRAVFADEEDNRVTTVGQILRKLRIDELPQFWNVLKGEMSLIGPRPEQAGLVDYFRGEVELYDHRHRVRPGITGWAQVHQGYADDQESTRRKLEYDLYYVKHQSVTLELLIVYLTLKTIFTGFGAR</sequence>
<protein>
    <submittedName>
        <fullName evidence="5">Lipopolysaccharide/colanic/teichoic acid biosynthesis glycosyltransferase</fullName>
    </submittedName>
</protein>
<dbReference type="PANTHER" id="PTHR30576:SF0">
    <property type="entry name" value="UNDECAPRENYL-PHOSPHATE N-ACETYLGALACTOSAMINYL 1-PHOSPHATE TRANSFERASE-RELATED"/>
    <property type="match status" value="1"/>
</dbReference>
<feature type="transmembrane region" description="Helical" evidence="3">
    <location>
        <begin position="47"/>
        <end position="64"/>
    </location>
</feature>
<organism evidence="5 6">
    <name type="scientific">Salinibacter ruber</name>
    <dbReference type="NCBI Taxonomy" id="146919"/>
    <lineage>
        <taxon>Bacteria</taxon>
        <taxon>Pseudomonadati</taxon>
        <taxon>Rhodothermota</taxon>
        <taxon>Rhodothermia</taxon>
        <taxon>Rhodothermales</taxon>
        <taxon>Salinibacteraceae</taxon>
        <taxon>Salinibacter</taxon>
    </lineage>
</organism>
<dbReference type="InterPro" id="IPR003362">
    <property type="entry name" value="Bact_transf"/>
</dbReference>
<keyword evidence="3" id="KW-1133">Transmembrane helix</keyword>
<feature type="region of interest" description="Disordered" evidence="2">
    <location>
        <begin position="1"/>
        <end position="20"/>
    </location>
</feature>
<feature type="transmembrane region" description="Helical" evidence="3">
    <location>
        <begin position="259"/>
        <end position="280"/>
    </location>
</feature>
<gene>
    <name evidence="5" type="ORF">GGP71_001734</name>
</gene>
<name>A0A9X2TGR8_9BACT</name>
<dbReference type="AlphaFoldDB" id="A0A9X2TGR8"/>
<dbReference type="Pfam" id="PF02397">
    <property type="entry name" value="Bac_transf"/>
    <property type="match status" value="1"/>
</dbReference>
<feature type="domain" description="Bacterial sugar transferase" evidence="4">
    <location>
        <begin position="254"/>
        <end position="437"/>
    </location>
</feature>
<accession>A0A9X2TGR8</accession>
<dbReference type="GO" id="GO:0016780">
    <property type="term" value="F:phosphotransferase activity, for other substituted phosphate groups"/>
    <property type="evidence" value="ECO:0007669"/>
    <property type="project" value="TreeGrafter"/>
</dbReference>
<proteinExistence type="inferred from homology"/>
<comment type="caution">
    <text evidence="5">The sequence shown here is derived from an EMBL/GenBank/DDBJ whole genome shotgun (WGS) entry which is preliminary data.</text>
</comment>
<evidence type="ECO:0000256" key="2">
    <source>
        <dbReference type="SAM" id="MobiDB-lite"/>
    </source>
</evidence>
<evidence type="ECO:0000313" key="5">
    <source>
        <dbReference type="EMBL" id="MCS3677806.1"/>
    </source>
</evidence>
<evidence type="ECO:0000313" key="6">
    <source>
        <dbReference type="Proteomes" id="UP001155027"/>
    </source>
</evidence>
<keyword evidence="3" id="KW-0472">Membrane</keyword>
<evidence type="ECO:0000256" key="1">
    <source>
        <dbReference type="ARBA" id="ARBA00006464"/>
    </source>
</evidence>
<dbReference type="PANTHER" id="PTHR30576">
    <property type="entry name" value="COLANIC BIOSYNTHESIS UDP-GLUCOSE LIPID CARRIER TRANSFERASE"/>
    <property type="match status" value="1"/>
</dbReference>
<dbReference type="Proteomes" id="UP001155027">
    <property type="component" value="Unassembled WGS sequence"/>
</dbReference>
<comment type="similarity">
    <text evidence="1">Belongs to the bacterial sugar transferase family.</text>
</comment>
<keyword evidence="3" id="KW-0812">Transmembrane</keyword>
<feature type="transmembrane region" description="Helical" evidence="3">
    <location>
        <begin position="135"/>
        <end position="153"/>
    </location>
</feature>